<keyword evidence="1" id="KW-1133">Transmembrane helix</keyword>
<feature type="transmembrane region" description="Helical" evidence="1">
    <location>
        <begin position="59"/>
        <end position="76"/>
    </location>
</feature>
<evidence type="ECO:0000313" key="2">
    <source>
        <dbReference type="EMBL" id="MCL1143418.1"/>
    </source>
</evidence>
<dbReference type="Proteomes" id="UP001139333">
    <property type="component" value="Unassembled WGS sequence"/>
</dbReference>
<evidence type="ECO:0000256" key="1">
    <source>
        <dbReference type="SAM" id="Phobius"/>
    </source>
</evidence>
<feature type="transmembrane region" description="Helical" evidence="1">
    <location>
        <begin position="96"/>
        <end position="114"/>
    </location>
</feature>
<proteinExistence type="predicted"/>
<keyword evidence="1" id="KW-0472">Membrane</keyword>
<accession>A0A9X2CHE8</accession>
<comment type="caution">
    <text evidence="2">The sequence shown here is derived from an EMBL/GenBank/DDBJ whole genome shotgun (WGS) entry which is preliminary data.</text>
</comment>
<name>A0A9X2CHE8_9GAMM</name>
<protein>
    <submittedName>
        <fullName evidence="2">DUF2919 domain-containing protein</fullName>
    </submittedName>
</protein>
<keyword evidence="1" id="KW-0812">Transmembrane</keyword>
<dbReference type="Pfam" id="PF11143">
    <property type="entry name" value="DUF2919"/>
    <property type="match status" value="1"/>
</dbReference>
<dbReference type="EMBL" id="JAKIKP010000008">
    <property type="protein sequence ID" value="MCL1143418.1"/>
    <property type="molecule type" value="Genomic_DNA"/>
</dbReference>
<organism evidence="2 3">
    <name type="scientific">Shewanella gaetbuli</name>
    <dbReference type="NCBI Taxonomy" id="220752"/>
    <lineage>
        <taxon>Bacteria</taxon>
        <taxon>Pseudomonadati</taxon>
        <taxon>Pseudomonadota</taxon>
        <taxon>Gammaproteobacteria</taxon>
        <taxon>Alteromonadales</taxon>
        <taxon>Shewanellaceae</taxon>
        <taxon>Shewanella</taxon>
    </lineage>
</organism>
<evidence type="ECO:0000313" key="3">
    <source>
        <dbReference type="Proteomes" id="UP001139333"/>
    </source>
</evidence>
<feature type="transmembrane region" description="Helical" evidence="1">
    <location>
        <begin position="120"/>
        <end position="139"/>
    </location>
</feature>
<keyword evidence="3" id="KW-1185">Reference proteome</keyword>
<dbReference type="AlphaFoldDB" id="A0A9X2CHE8"/>
<dbReference type="RefSeq" id="WP_248996091.1">
    <property type="nucleotide sequence ID" value="NZ_JAKIKP010000008.1"/>
</dbReference>
<sequence length="163" mass="19314">MNFSNITWLDDKGHIKPPIMLYLILVFLARGWCVFVASLTQFNDRAGLVRLFYPYKQDFIMALVAGIGAVFVYGLIIAERKRKWAKFIPWFKRGRMLLWVLLIIDAAMLTQRLIHDDFIFKLAYGLDALFLFWVSLYLLKSKRLYHYFNDWHEVDGELNKKSP</sequence>
<gene>
    <name evidence="2" type="ORF">L2672_11995</name>
</gene>
<dbReference type="InterPro" id="IPR021318">
    <property type="entry name" value="DUF2919"/>
</dbReference>
<feature type="transmembrane region" description="Helical" evidence="1">
    <location>
        <begin position="20"/>
        <end position="39"/>
    </location>
</feature>
<reference evidence="2" key="1">
    <citation type="submission" date="2022-01" db="EMBL/GenBank/DDBJ databases">
        <title>Whole genome-based taxonomy of the Shewanellaceae.</title>
        <authorList>
            <person name="Martin-Rodriguez A.J."/>
        </authorList>
    </citation>
    <scope>NUCLEOTIDE SEQUENCE</scope>
    <source>
        <strain evidence="2">DSM 16422</strain>
    </source>
</reference>